<dbReference type="InterPro" id="IPR005468">
    <property type="entry name" value="Avidin/str"/>
</dbReference>
<evidence type="ECO:0000313" key="6">
    <source>
        <dbReference type="Proteomes" id="UP001474421"/>
    </source>
</evidence>
<dbReference type="AlphaFoldDB" id="A0AAW1BYT0"/>
<dbReference type="Pfam" id="PF01382">
    <property type="entry name" value="Avidin"/>
    <property type="match status" value="1"/>
</dbReference>
<dbReference type="PANTHER" id="PTHR34399:SF3">
    <property type="entry name" value="AVID PROTEIN-RELATED"/>
    <property type="match status" value="1"/>
</dbReference>
<evidence type="ECO:0000256" key="3">
    <source>
        <dbReference type="ARBA" id="ARBA00022729"/>
    </source>
</evidence>
<keyword evidence="2" id="KW-0964">Secreted</keyword>
<dbReference type="InterPro" id="IPR051764">
    <property type="entry name" value="Avidin/Streptavidin-rel"/>
</dbReference>
<organism evidence="5 6">
    <name type="scientific">Crotalus adamanteus</name>
    <name type="common">Eastern diamondback rattlesnake</name>
    <dbReference type="NCBI Taxonomy" id="8729"/>
    <lineage>
        <taxon>Eukaryota</taxon>
        <taxon>Metazoa</taxon>
        <taxon>Chordata</taxon>
        <taxon>Craniata</taxon>
        <taxon>Vertebrata</taxon>
        <taxon>Euteleostomi</taxon>
        <taxon>Lepidosauria</taxon>
        <taxon>Squamata</taxon>
        <taxon>Bifurcata</taxon>
        <taxon>Unidentata</taxon>
        <taxon>Episquamata</taxon>
        <taxon>Toxicofera</taxon>
        <taxon>Serpentes</taxon>
        <taxon>Colubroidea</taxon>
        <taxon>Viperidae</taxon>
        <taxon>Crotalinae</taxon>
        <taxon>Crotalus</taxon>
    </lineage>
</organism>
<keyword evidence="3" id="KW-0732">Signal</keyword>
<evidence type="ECO:0000256" key="1">
    <source>
        <dbReference type="ARBA" id="ARBA00004613"/>
    </source>
</evidence>
<proteinExistence type="predicted"/>
<gene>
    <name evidence="5" type="ORF">NXF25_005457</name>
</gene>
<name>A0AAW1BYT0_CROAD</name>
<dbReference type="EMBL" id="JAOTOJ010000002">
    <property type="protein sequence ID" value="KAK9406683.1"/>
    <property type="molecule type" value="Genomic_DNA"/>
</dbReference>
<evidence type="ECO:0000313" key="5">
    <source>
        <dbReference type="EMBL" id="KAK9406683.1"/>
    </source>
</evidence>
<feature type="region of interest" description="Disordered" evidence="4">
    <location>
        <begin position="1"/>
        <end position="24"/>
    </location>
</feature>
<dbReference type="InterPro" id="IPR036896">
    <property type="entry name" value="Avidin-like_sf"/>
</dbReference>
<reference evidence="5 6" key="1">
    <citation type="journal article" date="2024" name="Proc. Natl. Acad. Sci. U.S.A.">
        <title>The genetic regulatory architecture and epigenomic basis for age-related changes in rattlesnake venom.</title>
        <authorList>
            <person name="Hogan M.P."/>
            <person name="Holding M.L."/>
            <person name="Nystrom G.S."/>
            <person name="Colston T.J."/>
            <person name="Bartlett D.A."/>
            <person name="Mason A.J."/>
            <person name="Ellsworth S.A."/>
            <person name="Rautsaw R.M."/>
            <person name="Lawrence K.C."/>
            <person name="Strickland J.L."/>
            <person name="He B."/>
            <person name="Fraser P."/>
            <person name="Margres M.J."/>
            <person name="Gilbert D.M."/>
            <person name="Gibbs H.L."/>
            <person name="Parkinson C.L."/>
            <person name="Rokyta D.R."/>
        </authorList>
    </citation>
    <scope>NUCLEOTIDE SEQUENCE [LARGE SCALE GENOMIC DNA]</scope>
    <source>
        <strain evidence="5">DRR0105</strain>
    </source>
</reference>
<comment type="subcellular location">
    <subcellularLocation>
        <location evidence="1">Secreted</location>
    </subcellularLocation>
</comment>
<dbReference type="PROSITE" id="PS51326">
    <property type="entry name" value="AVIDIN_2"/>
    <property type="match status" value="1"/>
</dbReference>
<dbReference type="GO" id="GO:0005576">
    <property type="term" value="C:extracellular region"/>
    <property type="evidence" value="ECO:0007669"/>
    <property type="project" value="UniProtKB-SubCell"/>
</dbReference>
<dbReference type="Gene3D" id="2.40.128.30">
    <property type="entry name" value="Avidin-like"/>
    <property type="match status" value="1"/>
</dbReference>
<comment type="caution">
    <text evidence="5">The sequence shown here is derived from an EMBL/GenBank/DDBJ whole genome shotgun (WGS) entry which is preliminary data.</text>
</comment>
<dbReference type="Proteomes" id="UP001474421">
    <property type="component" value="Unassembled WGS sequence"/>
</dbReference>
<evidence type="ECO:0000256" key="2">
    <source>
        <dbReference type="ARBA" id="ARBA00022525"/>
    </source>
</evidence>
<evidence type="ECO:0000256" key="4">
    <source>
        <dbReference type="SAM" id="MobiDB-lite"/>
    </source>
</evidence>
<dbReference type="SUPFAM" id="SSF50876">
    <property type="entry name" value="Avidin/streptavidin"/>
    <property type="match status" value="1"/>
</dbReference>
<sequence>MQCEQGFSSPGKPPPPASARVSSRSSWWEPASCAEGAASSGLTAPGAVALSIRSPGTPTDGRLTFPPLCLAASLATCHRGWCSRCADDRAIRPWGVIPEAVWQAPPPTDFRMHQLCQPHPTWAALGVRQSSLIGTWKNDLNSTMEINSVINTGVFSGFYKMAVSASDNPIKPSLLQGIQHQGPQLTFGFIVNWNFWLYQKARIVFLCVWGGESHL</sequence>
<keyword evidence="6" id="KW-1185">Reference proteome</keyword>
<dbReference type="PANTHER" id="PTHR34399">
    <property type="entry name" value="AVIDIN-RELATED"/>
    <property type="match status" value="1"/>
</dbReference>
<dbReference type="GO" id="GO:0009374">
    <property type="term" value="F:biotin binding"/>
    <property type="evidence" value="ECO:0007669"/>
    <property type="project" value="InterPro"/>
</dbReference>
<protein>
    <submittedName>
        <fullName evidence="5">Avidin-like</fullName>
    </submittedName>
</protein>
<accession>A0AAW1BYT0</accession>